<keyword evidence="3" id="KW-1185">Reference proteome</keyword>
<dbReference type="InterPro" id="IPR052919">
    <property type="entry name" value="TA_system_RNase"/>
</dbReference>
<dbReference type="SUPFAM" id="SSF88723">
    <property type="entry name" value="PIN domain-like"/>
    <property type="match status" value="1"/>
</dbReference>
<dbReference type="InterPro" id="IPR029060">
    <property type="entry name" value="PIN-like_dom_sf"/>
</dbReference>
<dbReference type="CDD" id="cd09872">
    <property type="entry name" value="PIN_Sll0205-like"/>
    <property type="match status" value="1"/>
</dbReference>
<feature type="domain" description="PIN" evidence="1">
    <location>
        <begin position="4"/>
        <end position="122"/>
    </location>
</feature>
<proteinExistence type="predicted"/>
<accession>F4QI55</accession>
<gene>
    <name evidence="2" type="ORF">ABI_13610</name>
</gene>
<dbReference type="eggNOG" id="COG3744">
    <property type="taxonomic scope" value="Bacteria"/>
</dbReference>
<dbReference type="AlphaFoldDB" id="F4QI55"/>
<dbReference type="PANTHER" id="PTHR36173:SF2">
    <property type="entry name" value="RIBONUCLEASE VAPC16"/>
    <property type="match status" value="1"/>
</dbReference>
<dbReference type="InterPro" id="IPR002716">
    <property type="entry name" value="PIN_dom"/>
</dbReference>
<dbReference type="STRING" id="715226.ABI_13610"/>
<dbReference type="EMBL" id="GL883077">
    <property type="protein sequence ID" value="EGF92922.1"/>
    <property type="molecule type" value="Genomic_DNA"/>
</dbReference>
<organism evidence="2 3">
    <name type="scientific">Asticcacaulis biprosthecium C19</name>
    <dbReference type="NCBI Taxonomy" id="715226"/>
    <lineage>
        <taxon>Bacteria</taxon>
        <taxon>Pseudomonadati</taxon>
        <taxon>Pseudomonadota</taxon>
        <taxon>Alphaproteobacteria</taxon>
        <taxon>Caulobacterales</taxon>
        <taxon>Caulobacteraceae</taxon>
        <taxon>Asticcacaulis</taxon>
    </lineage>
</organism>
<evidence type="ECO:0000313" key="2">
    <source>
        <dbReference type="EMBL" id="EGF92922.1"/>
    </source>
</evidence>
<dbReference type="OrthoDB" id="9798990at2"/>
<reference evidence="3" key="1">
    <citation type="submission" date="2011-03" db="EMBL/GenBank/DDBJ databases">
        <title>Draft genome sequence of Brevundimonas diminuta.</title>
        <authorList>
            <person name="Brown P.J.B."/>
            <person name="Buechlein A."/>
            <person name="Hemmerich C."/>
            <person name="Brun Y.V."/>
        </authorList>
    </citation>
    <scope>NUCLEOTIDE SEQUENCE [LARGE SCALE GENOMIC DNA]</scope>
    <source>
        <strain evidence="3">C19</strain>
    </source>
</reference>
<evidence type="ECO:0000313" key="3">
    <source>
        <dbReference type="Proteomes" id="UP000006512"/>
    </source>
</evidence>
<protein>
    <submittedName>
        <fullName evidence="2">PIN domain protein</fullName>
    </submittedName>
</protein>
<dbReference type="InterPro" id="IPR041705">
    <property type="entry name" value="PIN_Sll0205"/>
</dbReference>
<dbReference type="RefSeq" id="WP_006272104.1">
    <property type="nucleotide sequence ID" value="NZ_GL883077.1"/>
</dbReference>
<dbReference type="Proteomes" id="UP000006512">
    <property type="component" value="Unassembled WGS sequence"/>
</dbReference>
<evidence type="ECO:0000259" key="1">
    <source>
        <dbReference type="Pfam" id="PF01850"/>
    </source>
</evidence>
<sequence length="127" mass="13941">MALLLDTHVWAWTLTGIGLSAAMRDAIEATDAIYVSPISFFEIGQKVRIGKWPEMAPYATNLPDLLEDQKGLVATLTPDIAFKAAMMNWDHRDPFDRLLAATCLANNWPLASVDVVFDAVPGLVRLG</sequence>
<dbReference type="Gene3D" id="3.40.50.1010">
    <property type="entry name" value="5'-nuclease"/>
    <property type="match status" value="1"/>
</dbReference>
<dbReference type="PANTHER" id="PTHR36173">
    <property type="entry name" value="RIBONUCLEASE VAPC16-RELATED"/>
    <property type="match status" value="1"/>
</dbReference>
<dbReference type="Pfam" id="PF01850">
    <property type="entry name" value="PIN"/>
    <property type="match status" value="1"/>
</dbReference>
<name>F4QI55_9CAUL</name>
<dbReference type="HOGENOM" id="CLU_129890_0_1_5"/>